<keyword evidence="5 6" id="KW-0949">S-adenosyl-L-methionine</keyword>
<dbReference type="AlphaFoldDB" id="A0A4Y9IMU4"/>
<accession>A0A4Y9IMU4</accession>
<dbReference type="PANTHER" id="PTHR31760">
    <property type="entry name" value="S-ADENOSYL-L-METHIONINE-DEPENDENT METHYLTRANSFERASES SUPERFAMILY PROTEIN"/>
    <property type="match status" value="1"/>
</dbReference>
<dbReference type="PANTHER" id="PTHR31760:SF0">
    <property type="entry name" value="S-ADENOSYL-L-METHIONINE-DEPENDENT METHYLTRANSFERASES SUPERFAMILY PROTEIN"/>
    <property type="match status" value="1"/>
</dbReference>
<dbReference type="SUPFAM" id="SSF53335">
    <property type="entry name" value="S-adenosyl-L-methionine-dependent methyltransferases"/>
    <property type="match status" value="1"/>
</dbReference>
<protein>
    <recommendedName>
        <fullName evidence="6">Ribosomal RNA small subunit methyltransferase G</fullName>
        <ecNumber evidence="6">2.1.1.-</ecNumber>
    </recommendedName>
    <alternativeName>
        <fullName evidence="6">16S rRNA 7-methylguanosine methyltransferase</fullName>
        <shortName evidence="6">16S rRNA m7G methyltransferase</shortName>
    </alternativeName>
</protein>
<evidence type="ECO:0000256" key="4">
    <source>
        <dbReference type="ARBA" id="ARBA00022679"/>
    </source>
</evidence>
<keyword evidence="4 6" id="KW-0808">Transferase</keyword>
<feature type="binding site" evidence="6">
    <location>
        <position position="76"/>
    </location>
    <ligand>
        <name>S-adenosyl-L-methionine</name>
        <dbReference type="ChEBI" id="CHEBI:59789"/>
    </ligand>
</feature>
<evidence type="ECO:0000256" key="2">
    <source>
        <dbReference type="ARBA" id="ARBA00022552"/>
    </source>
</evidence>
<evidence type="ECO:0000256" key="5">
    <source>
        <dbReference type="ARBA" id="ARBA00022691"/>
    </source>
</evidence>
<proteinExistence type="inferred from homology"/>
<keyword evidence="3 6" id="KW-0489">Methyltransferase</keyword>
<dbReference type="PIRSF" id="PIRSF003078">
    <property type="entry name" value="GidB"/>
    <property type="match status" value="1"/>
</dbReference>
<evidence type="ECO:0000256" key="6">
    <source>
        <dbReference type="HAMAP-Rule" id="MF_00074"/>
    </source>
</evidence>
<feature type="binding site" evidence="6">
    <location>
        <position position="135"/>
    </location>
    <ligand>
        <name>S-adenosyl-L-methionine</name>
        <dbReference type="ChEBI" id="CHEBI:59789"/>
    </ligand>
</feature>
<reference evidence="7 8" key="1">
    <citation type="submission" date="2019-03" db="EMBL/GenBank/DDBJ databases">
        <title>Diversity of the mouse oral microbiome.</title>
        <authorList>
            <person name="Joseph S."/>
            <person name="Aduse-Opoku J."/>
            <person name="Curtis M."/>
            <person name="Wade W."/>
            <person name="Hashim A."/>
        </authorList>
    </citation>
    <scope>NUCLEOTIDE SEQUENCE [LARGE SCALE GENOMIC DNA]</scope>
    <source>
        <strain evidence="7 8">P11</strain>
    </source>
</reference>
<keyword evidence="1 6" id="KW-0963">Cytoplasm</keyword>
<organism evidence="7 8">
    <name type="scientific">Dysgonomonas mossii</name>
    <dbReference type="NCBI Taxonomy" id="163665"/>
    <lineage>
        <taxon>Bacteria</taxon>
        <taxon>Pseudomonadati</taxon>
        <taxon>Bacteroidota</taxon>
        <taxon>Bacteroidia</taxon>
        <taxon>Bacteroidales</taxon>
        <taxon>Dysgonomonadaceae</taxon>
        <taxon>Dysgonomonas</taxon>
    </lineage>
</organism>
<name>A0A4Y9IMU4_9BACT</name>
<comment type="subcellular location">
    <subcellularLocation>
        <location evidence="6">Cytoplasm</location>
    </subcellularLocation>
</comment>
<feature type="binding site" evidence="6">
    <location>
        <position position="71"/>
    </location>
    <ligand>
        <name>S-adenosyl-L-methionine</name>
        <dbReference type="ChEBI" id="CHEBI:59789"/>
    </ligand>
</feature>
<dbReference type="GO" id="GO:0005829">
    <property type="term" value="C:cytosol"/>
    <property type="evidence" value="ECO:0007669"/>
    <property type="project" value="TreeGrafter"/>
</dbReference>
<dbReference type="OrthoDB" id="9808773at2"/>
<dbReference type="Pfam" id="PF02527">
    <property type="entry name" value="GidB"/>
    <property type="match status" value="1"/>
</dbReference>
<comment type="function">
    <text evidence="6">Specifically methylates the N7 position of a guanine in 16S rRNA.</text>
</comment>
<evidence type="ECO:0000256" key="1">
    <source>
        <dbReference type="ARBA" id="ARBA00022490"/>
    </source>
</evidence>
<dbReference type="EMBL" id="SPPK01000002">
    <property type="protein sequence ID" value="TFU89606.1"/>
    <property type="molecule type" value="Genomic_DNA"/>
</dbReference>
<dbReference type="Proteomes" id="UP000298285">
    <property type="component" value="Unassembled WGS sequence"/>
</dbReference>
<comment type="similarity">
    <text evidence="6">Belongs to the methyltransferase superfamily. RNA methyltransferase RsmG family.</text>
</comment>
<evidence type="ECO:0000256" key="3">
    <source>
        <dbReference type="ARBA" id="ARBA00022603"/>
    </source>
</evidence>
<evidence type="ECO:0000313" key="7">
    <source>
        <dbReference type="EMBL" id="TFU89606.1"/>
    </source>
</evidence>
<evidence type="ECO:0000313" key="8">
    <source>
        <dbReference type="Proteomes" id="UP000298285"/>
    </source>
</evidence>
<gene>
    <name evidence="6 7" type="primary">rsmG</name>
    <name evidence="7" type="ORF">E4T88_06205</name>
</gene>
<dbReference type="InterPro" id="IPR003682">
    <property type="entry name" value="rRNA_ssu_MeTfrase_G"/>
</dbReference>
<dbReference type="GO" id="GO:0070043">
    <property type="term" value="F:rRNA (guanine-N7-)-methyltransferase activity"/>
    <property type="evidence" value="ECO:0007669"/>
    <property type="project" value="UniProtKB-UniRule"/>
</dbReference>
<dbReference type="CDD" id="cd02440">
    <property type="entry name" value="AdoMet_MTases"/>
    <property type="match status" value="1"/>
</dbReference>
<dbReference type="Gene3D" id="3.40.50.150">
    <property type="entry name" value="Vaccinia Virus protein VP39"/>
    <property type="match status" value="1"/>
</dbReference>
<sequence length="206" mass="23381">MDIILKYFPNITEKQKQQFAALYDLYADWNSKINVISRKDIENLYTHHVLHSLGIAKLIQFKDGSKIMDVGTGGGFPGVPLAILFPKCNFLLVDSIGKKIRVATEVSNAIGLENIQFRHCRAEEVKEQFDFVVSRAVMPLPDLVKIIRKNVSKEQQNALPNGLICLKGGNLEGELKPFKKTAEADDLSMYFEEEYFKTKKIVYVLI</sequence>
<keyword evidence="2 6" id="KW-0698">rRNA processing</keyword>
<dbReference type="RefSeq" id="WP_135104611.1">
    <property type="nucleotide sequence ID" value="NZ_JADGKW010000002.1"/>
</dbReference>
<feature type="binding site" evidence="6">
    <location>
        <begin position="122"/>
        <end position="123"/>
    </location>
    <ligand>
        <name>S-adenosyl-L-methionine</name>
        <dbReference type="ChEBI" id="CHEBI:59789"/>
    </ligand>
</feature>
<dbReference type="HAMAP" id="MF_00074">
    <property type="entry name" value="16SrRNA_methyltr_G"/>
    <property type="match status" value="1"/>
</dbReference>
<dbReference type="FunFam" id="3.40.50.150:FF:000429">
    <property type="entry name" value="Ribosomal RNA small subunit methyltransferase G"/>
    <property type="match status" value="1"/>
</dbReference>
<comment type="caution">
    <text evidence="7">The sequence shown here is derived from an EMBL/GenBank/DDBJ whole genome shotgun (WGS) entry which is preliminary data.</text>
</comment>
<comment type="caution">
    <text evidence="6">Lacks conserved residue(s) required for the propagation of feature annotation.</text>
</comment>
<dbReference type="NCBIfam" id="TIGR00138">
    <property type="entry name" value="rsmG_gidB"/>
    <property type="match status" value="1"/>
</dbReference>
<dbReference type="InterPro" id="IPR029063">
    <property type="entry name" value="SAM-dependent_MTases_sf"/>
</dbReference>
<dbReference type="EC" id="2.1.1.-" evidence="6"/>